<comment type="caution">
    <text evidence="2">The sequence shown here is derived from an EMBL/GenBank/DDBJ whole genome shotgun (WGS) entry which is preliminary data.</text>
</comment>
<evidence type="ECO:0000259" key="1">
    <source>
        <dbReference type="PROSITE" id="PS50812"/>
    </source>
</evidence>
<dbReference type="EMBL" id="MPUH01000120">
    <property type="protein sequence ID" value="OMJ89660.1"/>
    <property type="molecule type" value="Genomic_DNA"/>
</dbReference>
<sequence>MKVNQVVWGKVPRFPWWPGIIREIKQNTYKVDFIGDPITEILQEHQINSFSEGMKEFSKATTKALKISIEYAKKIGPNGIDKSSLDKMNQEILEKLKAKKPRENGAINPPKSYAKSLKSLENLLKTQLKTSFTQDTPLQISNFFSLLPILQSLEPTFDSKCSFQTIFDAFYSLFQHFPNLDENSMRSIKYFSQTFEKTPIKAFEKLSSKVYDFYLFWKLKKIKKEIENKKKASSIVNARLRKHVCRKLALALQGKNIEKRDSQVKALNFERQIREDCPDMGADYIKKCKLLLKAIKIDEDFKYI</sequence>
<evidence type="ECO:0000313" key="2">
    <source>
        <dbReference type="EMBL" id="OMJ89660.1"/>
    </source>
</evidence>
<dbReference type="AlphaFoldDB" id="A0A1R2CL36"/>
<accession>A0A1R2CL36</accession>
<evidence type="ECO:0000313" key="3">
    <source>
        <dbReference type="Proteomes" id="UP000187209"/>
    </source>
</evidence>
<reference evidence="2 3" key="1">
    <citation type="submission" date="2016-11" db="EMBL/GenBank/DDBJ databases">
        <title>The macronuclear genome of Stentor coeruleus: a giant cell with tiny introns.</title>
        <authorList>
            <person name="Slabodnick M."/>
            <person name="Ruby J.G."/>
            <person name="Reiff S.B."/>
            <person name="Swart E.C."/>
            <person name="Gosai S."/>
            <person name="Prabakaran S."/>
            <person name="Witkowska E."/>
            <person name="Larue G.E."/>
            <person name="Fisher S."/>
            <person name="Freeman R.M."/>
            <person name="Gunawardena J."/>
            <person name="Chu W."/>
            <person name="Stover N.A."/>
            <person name="Gregory B.D."/>
            <person name="Nowacki M."/>
            <person name="Derisi J."/>
            <person name="Roy S.W."/>
            <person name="Marshall W.F."/>
            <person name="Sood P."/>
        </authorList>
    </citation>
    <scope>NUCLEOTIDE SEQUENCE [LARGE SCALE GENOMIC DNA]</scope>
    <source>
        <strain evidence="2">WM001</strain>
    </source>
</reference>
<keyword evidence="3" id="KW-1185">Reference proteome</keyword>
<dbReference type="CDD" id="cd05162">
    <property type="entry name" value="PWWP"/>
    <property type="match status" value="1"/>
</dbReference>
<dbReference type="PROSITE" id="PS50812">
    <property type="entry name" value="PWWP"/>
    <property type="match status" value="1"/>
</dbReference>
<organism evidence="2 3">
    <name type="scientific">Stentor coeruleus</name>
    <dbReference type="NCBI Taxonomy" id="5963"/>
    <lineage>
        <taxon>Eukaryota</taxon>
        <taxon>Sar</taxon>
        <taxon>Alveolata</taxon>
        <taxon>Ciliophora</taxon>
        <taxon>Postciliodesmatophora</taxon>
        <taxon>Heterotrichea</taxon>
        <taxon>Heterotrichida</taxon>
        <taxon>Stentoridae</taxon>
        <taxon>Stentor</taxon>
    </lineage>
</organism>
<dbReference type="Pfam" id="PF00855">
    <property type="entry name" value="PWWP"/>
    <property type="match status" value="1"/>
</dbReference>
<proteinExistence type="predicted"/>
<dbReference type="Proteomes" id="UP000187209">
    <property type="component" value="Unassembled WGS sequence"/>
</dbReference>
<protein>
    <recommendedName>
        <fullName evidence="1">PWWP domain-containing protein</fullName>
    </recommendedName>
</protein>
<dbReference type="OrthoDB" id="5964980at2759"/>
<gene>
    <name evidence="2" type="ORF">SteCoe_8107</name>
</gene>
<feature type="domain" description="PWWP" evidence="1">
    <location>
        <begin position="3"/>
        <end position="53"/>
    </location>
</feature>
<dbReference type="InterPro" id="IPR000313">
    <property type="entry name" value="PWWP_dom"/>
</dbReference>
<dbReference type="Gene3D" id="2.30.30.140">
    <property type="match status" value="1"/>
</dbReference>
<name>A0A1R2CL36_9CILI</name>
<dbReference type="SUPFAM" id="SSF63748">
    <property type="entry name" value="Tudor/PWWP/MBT"/>
    <property type="match status" value="1"/>
</dbReference>